<dbReference type="EMBL" id="PDUG01000005">
    <property type="protein sequence ID" value="PIC24375.1"/>
    <property type="molecule type" value="Genomic_DNA"/>
</dbReference>
<protein>
    <submittedName>
        <fullName evidence="2">Uncharacterized protein</fullName>
    </submittedName>
</protein>
<reference evidence="3" key="1">
    <citation type="submission" date="2017-10" db="EMBL/GenBank/DDBJ databases">
        <title>Rapid genome shrinkage in a self-fertile nematode reveals novel sperm competition proteins.</title>
        <authorList>
            <person name="Yin D."/>
            <person name="Schwarz E.M."/>
            <person name="Thomas C.G."/>
            <person name="Felde R.L."/>
            <person name="Korf I.F."/>
            <person name="Cutter A.D."/>
            <person name="Schartner C.M."/>
            <person name="Ralston E.J."/>
            <person name="Meyer B.J."/>
            <person name="Haag E.S."/>
        </authorList>
    </citation>
    <scope>NUCLEOTIDE SEQUENCE [LARGE SCALE GENOMIC DNA]</scope>
    <source>
        <strain evidence="3">JU1422</strain>
    </source>
</reference>
<name>A0A2G5TAG1_9PELO</name>
<dbReference type="AlphaFoldDB" id="A0A2G5TAG1"/>
<accession>A0A2G5TAG1</accession>
<dbReference type="Proteomes" id="UP000230233">
    <property type="component" value="Chromosome V"/>
</dbReference>
<organism evidence="2 3">
    <name type="scientific">Caenorhabditis nigoni</name>
    <dbReference type="NCBI Taxonomy" id="1611254"/>
    <lineage>
        <taxon>Eukaryota</taxon>
        <taxon>Metazoa</taxon>
        <taxon>Ecdysozoa</taxon>
        <taxon>Nematoda</taxon>
        <taxon>Chromadorea</taxon>
        <taxon>Rhabditida</taxon>
        <taxon>Rhabditina</taxon>
        <taxon>Rhabditomorpha</taxon>
        <taxon>Rhabditoidea</taxon>
        <taxon>Rhabditidae</taxon>
        <taxon>Peloderinae</taxon>
        <taxon>Caenorhabditis</taxon>
    </lineage>
</organism>
<keyword evidence="3" id="KW-1185">Reference proteome</keyword>
<evidence type="ECO:0000256" key="1">
    <source>
        <dbReference type="SAM" id="MobiDB-lite"/>
    </source>
</evidence>
<feature type="region of interest" description="Disordered" evidence="1">
    <location>
        <begin position="12"/>
        <end position="36"/>
    </location>
</feature>
<evidence type="ECO:0000313" key="2">
    <source>
        <dbReference type="EMBL" id="PIC24375.1"/>
    </source>
</evidence>
<sequence>MVLQERFNAEYQIPKTHSTPKQNPKKKKLHHHDSENVRTYNKYPITSKRSFITCDYSAKFSIFRFLCLRPSNKFNEVTTAHEAVRSIEHQISYLQKYNNSQQLYQSHNIQEKPKNANTPSAIDTTTRVNQEKGHFNTRAKREN</sequence>
<evidence type="ECO:0000313" key="3">
    <source>
        <dbReference type="Proteomes" id="UP000230233"/>
    </source>
</evidence>
<proteinExistence type="predicted"/>
<gene>
    <name evidence="2" type="primary">Cnig_chr_V.g17738</name>
    <name evidence="2" type="ORF">B9Z55_017738</name>
</gene>
<comment type="caution">
    <text evidence="2">The sequence shown here is derived from an EMBL/GenBank/DDBJ whole genome shotgun (WGS) entry which is preliminary data.</text>
</comment>